<comment type="caution">
    <text evidence="1">The sequence shown here is derived from an EMBL/GenBank/DDBJ whole genome shotgun (WGS) entry which is preliminary data.</text>
</comment>
<dbReference type="EMBL" id="BLLK01000058">
    <property type="protein sequence ID" value="GFH57771.1"/>
    <property type="molecule type" value="Genomic_DNA"/>
</dbReference>
<dbReference type="AlphaFoldDB" id="A0AAD3D6V4"/>
<organism evidence="1 2">
    <name type="scientific">Chaetoceros tenuissimus</name>
    <dbReference type="NCBI Taxonomy" id="426638"/>
    <lineage>
        <taxon>Eukaryota</taxon>
        <taxon>Sar</taxon>
        <taxon>Stramenopiles</taxon>
        <taxon>Ochrophyta</taxon>
        <taxon>Bacillariophyta</taxon>
        <taxon>Coscinodiscophyceae</taxon>
        <taxon>Chaetocerotophycidae</taxon>
        <taxon>Chaetocerotales</taxon>
        <taxon>Chaetocerotaceae</taxon>
        <taxon>Chaetoceros</taxon>
    </lineage>
</organism>
<proteinExistence type="predicted"/>
<dbReference type="Proteomes" id="UP001054902">
    <property type="component" value="Unassembled WGS sequence"/>
</dbReference>
<reference evidence="1 2" key="1">
    <citation type="journal article" date="2021" name="Sci. Rep.">
        <title>The genome of the diatom Chaetoceros tenuissimus carries an ancient integrated fragment of an extant virus.</title>
        <authorList>
            <person name="Hongo Y."/>
            <person name="Kimura K."/>
            <person name="Takaki Y."/>
            <person name="Yoshida Y."/>
            <person name="Baba S."/>
            <person name="Kobayashi G."/>
            <person name="Nagasaki K."/>
            <person name="Hano T."/>
            <person name="Tomaru Y."/>
        </authorList>
    </citation>
    <scope>NUCLEOTIDE SEQUENCE [LARGE SCALE GENOMIC DNA]</scope>
    <source>
        <strain evidence="1 2">NIES-3715</strain>
    </source>
</reference>
<name>A0AAD3D6V4_9STRA</name>
<accession>A0AAD3D6V4</accession>
<keyword evidence="2" id="KW-1185">Reference proteome</keyword>
<evidence type="ECO:0000313" key="2">
    <source>
        <dbReference type="Proteomes" id="UP001054902"/>
    </source>
</evidence>
<gene>
    <name evidence="1" type="ORF">CTEN210_14247</name>
</gene>
<protein>
    <submittedName>
        <fullName evidence="1">Uncharacterized protein</fullName>
    </submittedName>
</protein>
<sequence>MIHKRWKLAKTYTIILVRVAKTPFVIVTSDLSLADTAANNFPSKGSSSAGKLQDEHCPFGQNEGNRKIYNIKVLEAFTEYKTL</sequence>
<evidence type="ECO:0000313" key="1">
    <source>
        <dbReference type="EMBL" id="GFH57771.1"/>
    </source>
</evidence>